<organism evidence="2 3">
    <name type="scientific">Compostibacillus humi</name>
    <dbReference type="NCBI Taxonomy" id="1245525"/>
    <lineage>
        <taxon>Bacteria</taxon>
        <taxon>Bacillati</taxon>
        <taxon>Bacillota</taxon>
        <taxon>Bacilli</taxon>
        <taxon>Bacillales</taxon>
        <taxon>Bacillaceae</taxon>
        <taxon>Compostibacillus</taxon>
    </lineage>
</organism>
<feature type="transmembrane region" description="Helical" evidence="1">
    <location>
        <begin position="28"/>
        <end position="47"/>
    </location>
</feature>
<dbReference type="Pfam" id="PF14079">
    <property type="entry name" value="DUF4260"/>
    <property type="match status" value="1"/>
</dbReference>
<comment type="caution">
    <text evidence="2">The sequence shown here is derived from an EMBL/GenBank/DDBJ whole genome shotgun (WGS) entry which is preliminary data.</text>
</comment>
<reference evidence="2" key="1">
    <citation type="journal article" date="2014" name="Int. J. Syst. Evol. Microbiol.">
        <title>Complete genome sequence of Corynebacterium casei LMG S-19264T (=DSM 44701T), isolated from a smear-ripened cheese.</title>
        <authorList>
            <consortium name="US DOE Joint Genome Institute (JGI-PGF)"/>
            <person name="Walter F."/>
            <person name="Albersmeier A."/>
            <person name="Kalinowski J."/>
            <person name="Ruckert C."/>
        </authorList>
    </citation>
    <scope>NUCLEOTIDE SEQUENCE</scope>
    <source>
        <strain evidence="2">CGMCC 1.12360</strain>
    </source>
</reference>
<gene>
    <name evidence="2" type="ORF">GCM10010978_18070</name>
</gene>
<evidence type="ECO:0000256" key="1">
    <source>
        <dbReference type="SAM" id="Phobius"/>
    </source>
</evidence>
<keyword evidence="1" id="KW-1133">Transmembrane helix</keyword>
<sequence>MNRFLLHAEGFFILMISIYFYDQNQYSWFLFFILLFAPDISILGYLINKKVGAVFYNVFHTYSVPIAVILFSLIFANSLFVSIGLIWTAHIGMDRLFGFGLKYTTDFKDTHLNRI</sequence>
<keyword evidence="1" id="KW-0472">Membrane</keyword>
<feature type="transmembrane region" description="Helical" evidence="1">
    <location>
        <begin position="67"/>
        <end position="87"/>
    </location>
</feature>
<proteinExistence type="predicted"/>
<keyword evidence="3" id="KW-1185">Reference proteome</keyword>
<dbReference type="AlphaFoldDB" id="A0A8J2TK31"/>
<name>A0A8J2TK31_9BACI</name>
<protein>
    <recommendedName>
        <fullName evidence="4">DUF4260 family protein</fullName>
    </recommendedName>
</protein>
<dbReference type="EMBL" id="BMEV01000030">
    <property type="protein sequence ID" value="GFZ76758.1"/>
    <property type="molecule type" value="Genomic_DNA"/>
</dbReference>
<dbReference type="RefSeq" id="WP_188392077.1">
    <property type="nucleotide sequence ID" value="NZ_BMEV01000030.1"/>
</dbReference>
<keyword evidence="1" id="KW-0812">Transmembrane</keyword>
<accession>A0A8J2TK31</accession>
<dbReference type="InterPro" id="IPR025356">
    <property type="entry name" value="DUF4260"/>
</dbReference>
<evidence type="ECO:0000313" key="3">
    <source>
        <dbReference type="Proteomes" id="UP000602050"/>
    </source>
</evidence>
<dbReference type="Proteomes" id="UP000602050">
    <property type="component" value="Unassembled WGS sequence"/>
</dbReference>
<evidence type="ECO:0000313" key="2">
    <source>
        <dbReference type="EMBL" id="GFZ76758.1"/>
    </source>
</evidence>
<evidence type="ECO:0008006" key="4">
    <source>
        <dbReference type="Google" id="ProtNLM"/>
    </source>
</evidence>
<feature type="transmembrane region" description="Helical" evidence="1">
    <location>
        <begin position="6"/>
        <end position="21"/>
    </location>
</feature>
<reference evidence="2" key="2">
    <citation type="submission" date="2020-09" db="EMBL/GenBank/DDBJ databases">
        <authorList>
            <person name="Sun Q."/>
            <person name="Zhou Y."/>
        </authorList>
    </citation>
    <scope>NUCLEOTIDE SEQUENCE</scope>
    <source>
        <strain evidence="2">CGMCC 1.12360</strain>
    </source>
</reference>